<evidence type="ECO:0000313" key="1">
    <source>
        <dbReference type="EMBL" id="OWT62010.1"/>
    </source>
</evidence>
<evidence type="ECO:0000313" key="2">
    <source>
        <dbReference type="Proteomes" id="UP000214603"/>
    </source>
</evidence>
<name>A0A225MQ09_9BURK</name>
<sequence length="148" mass="16492">MARTGRPTQYTDAVGQAVCERIAQGEAVHQFAGTDWMPPERTIYGWLAAHEDFQQNYARARERQADKLAAEIIEIADDASGDTVTRTNDDGSEYEVANHEWIARSRLRVDARKWAASKLAPKKYGDKIEATHTGEVGLTVKIIKFGDA</sequence>
<dbReference type="EMBL" id="NJIH01000004">
    <property type="protein sequence ID" value="OWT62010.1"/>
    <property type="molecule type" value="Genomic_DNA"/>
</dbReference>
<dbReference type="Pfam" id="PF20901">
    <property type="entry name" value="Sf6_terminase"/>
    <property type="match status" value="1"/>
</dbReference>
<keyword evidence="2" id="KW-1185">Reference proteome</keyword>
<accession>A0A225MQ09</accession>
<dbReference type="OrthoDB" id="7573036at2"/>
<organism evidence="1 2">
    <name type="scientific">Candidimonas nitroreducens</name>
    <dbReference type="NCBI Taxonomy" id="683354"/>
    <lineage>
        <taxon>Bacteria</taxon>
        <taxon>Pseudomonadati</taxon>
        <taxon>Pseudomonadota</taxon>
        <taxon>Betaproteobacteria</taxon>
        <taxon>Burkholderiales</taxon>
        <taxon>Alcaligenaceae</taxon>
        <taxon>Candidimonas</taxon>
    </lineage>
</organism>
<dbReference type="InterPro" id="IPR048683">
    <property type="entry name" value="Sf6_terminase"/>
</dbReference>
<reference evidence="2" key="1">
    <citation type="submission" date="2017-06" db="EMBL/GenBank/DDBJ databases">
        <title>Herbaspirillum phytohormonus sp. nov., isolated from the root nodule of Robinia pseudoacacia in lead-zinc mine.</title>
        <authorList>
            <person name="Fan M."/>
            <person name="Lin Y."/>
        </authorList>
    </citation>
    <scope>NUCLEOTIDE SEQUENCE [LARGE SCALE GENOMIC DNA]</scope>
    <source>
        <strain evidence="2">SC-089</strain>
    </source>
</reference>
<protein>
    <submittedName>
        <fullName evidence="1">Terminase small subunit protein</fullName>
    </submittedName>
</protein>
<comment type="caution">
    <text evidence="1">The sequence shown here is derived from an EMBL/GenBank/DDBJ whole genome shotgun (WGS) entry which is preliminary data.</text>
</comment>
<dbReference type="RefSeq" id="WP_088603098.1">
    <property type="nucleotide sequence ID" value="NZ_NJIH01000004.1"/>
</dbReference>
<dbReference type="Proteomes" id="UP000214603">
    <property type="component" value="Unassembled WGS sequence"/>
</dbReference>
<proteinExistence type="predicted"/>
<dbReference type="Gene3D" id="1.10.10.60">
    <property type="entry name" value="Homeodomain-like"/>
    <property type="match status" value="1"/>
</dbReference>
<gene>
    <name evidence="1" type="ORF">CEY11_09395</name>
</gene>
<dbReference type="AlphaFoldDB" id="A0A225MQ09"/>